<name>A0A2K9NX09_BACTC</name>
<gene>
    <name evidence="1" type="ORF">C0V70_16120</name>
</gene>
<dbReference type="AlphaFoldDB" id="A0A2K9NX09"/>
<accession>A0A2K9NX09</accession>
<dbReference type="RefSeq" id="WP_102244896.1">
    <property type="nucleotide sequence ID" value="NZ_CP025704.1"/>
</dbReference>
<reference evidence="1 2" key="1">
    <citation type="submission" date="2018-01" db="EMBL/GenBank/DDBJ databases">
        <title>Complete genome sequence of Bacteriovorax stolpii DSM12778.</title>
        <authorList>
            <person name="Tang B."/>
            <person name="Chang J."/>
        </authorList>
    </citation>
    <scope>NUCLEOTIDE SEQUENCE [LARGE SCALE GENOMIC DNA]</scope>
    <source>
        <strain evidence="1 2">DSM 12778</strain>
    </source>
</reference>
<evidence type="ECO:0000313" key="1">
    <source>
        <dbReference type="EMBL" id="AUN99605.1"/>
    </source>
</evidence>
<dbReference type="EMBL" id="CP025704">
    <property type="protein sequence ID" value="AUN99605.1"/>
    <property type="molecule type" value="Genomic_DNA"/>
</dbReference>
<evidence type="ECO:0000313" key="2">
    <source>
        <dbReference type="Proteomes" id="UP000235584"/>
    </source>
</evidence>
<protein>
    <submittedName>
        <fullName evidence="1">Uncharacterized protein</fullName>
    </submittedName>
</protein>
<sequence>MKTYLAFVVFSFSSVAFADGSARLVLRAYVPPAINTTISQTQLSSSKSLVTFTSQMNSRYLSNEQKFEVEGLDQSGLEANLKRIAGNDRSIQYELLVKHLKDTMPVHKPIFLKISAN</sequence>
<organism evidence="1 2">
    <name type="scientific">Bacteriovorax stolpii</name>
    <name type="common">Bdellovibrio stolpii</name>
    <dbReference type="NCBI Taxonomy" id="960"/>
    <lineage>
        <taxon>Bacteria</taxon>
        <taxon>Pseudomonadati</taxon>
        <taxon>Bdellovibrionota</taxon>
        <taxon>Bacteriovoracia</taxon>
        <taxon>Bacteriovoracales</taxon>
        <taxon>Bacteriovoracaceae</taxon>
        <taxon>Bacteriovorax</taxon>
    </lineage>
</organism>
<dbReference type="KEGG" id="bsto:C0V70_16120"/>
<proteinExistence type="predicted"/>
<keyword evidence="2" id="KW-1185">Reference proteome</keyword>
<dbReference type="Proteomes" id="UP000235584">
    <property type="component" value="Chromosome"/>
</dbReference>